<evidence type="ECO:0000256" key="1">
    <source>
        <dbReference type="SAM" id="Phobius"/>
    </source>
</evidence>
<feature type="transmembrane region" description="Helical" evidence="1">
    <location>
        <begin position="136"/>
        <end position="154"/>
    </location>
</feature>
<feature type="transmembrane region" description="Helical" evidence="1">
    <location>
        <begin position="180"/>
        <end position="201"/>
    </location>
</feature>
<dbReference type="EMBL" id="CP063078">
    <property type="protein sequence ID" value="QOQ87460.1"/>
    <property type="molecule type" value="Genomic_DNA"/>
</dbReference>
<dbReference type="Proteomes" id="UP000594749">
    <property type="component" value="Chromosome"/>
</dbReference>
<name>A0A7M1LGA1_9BACT</name>
<dbReference type="RefSeq" id="WP_025803024.1">
    <property type="nucleotide sequence ID" value="NZ_CP053842.1"/>
</dbReference>
<accession>A0A7M1LGA1</accession>
<gene>
    <name evidence="2" type="ORF">IMC76_01170</name>
</gene>
<feature type="transmembrane region" description="Helical" evidence="1">
    <location>
        <begin position="255"/>
        <end position="277"/>
    </location>
</feature>
<keyword evidence="1" id="KW-0472">Membrane</keyword>
<dbReference type="OrthoDB" id="9788139at2"/>
<keyword evidence="1" id="KW-1133">Transmembrane helix</keyword>
<feature type="transmembrane region" description="Helical" evidence="1">
    <location>
        <begin position="284"/>
        <end position="305"/>
    </location>
</feature>
<proteinExistence type="predicted"/>
<feature type="transmembrane region" description="Helical" evidence="1">
    <location>
        <begin position="49"/>
        <end position="71"/>
    </location>
</feature>
<feature type="transmembrane region" description="Helical" evidence="1">
    <location>
        <begin position="6"/>
        <end position="29"/>
    </location>
</feature>
<organism evidence="2 3">
    <name type="scientific">Campylobacter corcagiensis</name>
    <dbReference type="NCBI Taxonomy" id="1448857"/>
    <lineage>
        <taxon>Bacteria</taxon>
        <taxon>Pseudomonadati</taxon>
        <taxon>Campylobacterota</taxon>
        <taxon>Epsilonproteobacteria</taxon>
        <taxon>Campylobacterales</taxon>
        <taxon>Campylobacteraceae</taxon>
        <taxon>Campylobacter</taxon>
    </lineage>
</organism>
<reference evidence="2 3" key="1">
    <citation type="submission" date="2020-10" db="EMBL/GenBank/DDBJ databases">
        <title>Campylobacter and Helicobacter PacBio genomes.</title>
        <authorList>
            <person name="Lane C."/>
        </authorList>
    </citation>
    <scope>NUCLEOTIDE SEQUENCE [LARGE SCALE GENOMIC DNA]</scope>
    <source>
        <strain evidence="2 3">2016D-0077</strain>
    </source>
</reference>
<dbReference type="AlphaFoldDB" id="A0A7M1LGA1"/>
<evidence type="ECO:0000313" key="3">
    <source>
        <dbReference type="Proteomes" id="UP000594749"/>
    </source>
</evidence>
<keyword evidence="1" id="KW-0812">Transmembrane</keyword>
<evidence type="ECO:0000313" key="2">
    <source>
        <dbReference type="EMBL" id="QOQ87460.1"/>
    </source>
</evidence>
<protein>
    <submittedName>
        <fullName evidence="2">Uncharacterized protein</fullName>
    </submittedName>
</protein>
<feature type="transmembrane region" description="Helical" evidence="1">
    <location>
        <begin position="97"/>
        <end position="116"/>
    </location>
</feature>
<feature type="transmembrane region" description="Helical" evidence="1">
    <location>
        <begin position="208"/>
        <end position="229"/>
    </location>
</feature>
<sequence>MNYILTLFIVQFVLILLGFVGFIFAINIVKNYNPEISSTKQFNLAKNGYLISTIIAFILIVKLPLFLYFIWTMDEISGFVPGAMCAAGIVSATNYGVPMFFIKIINLFLLSAWLLVHFEDSKTIDSKFLKLKFKLFLPLFALLVVEFVLEILHFKGISLERPVLCCSDLFSTLPDSKLKFWYSSGFLLSSFYIFFIALFVSAYFKIDIFVGFFSPVFMIISWQALIRFFSPYIYELPTHKCPYCLLQGDYGYVGYFVYILIFIGTLPGLFVFILEILNREQNPYLYKISMVANSILVLLLSYYPLAYYIKNGVWL</sequence>
<keyword evidence="3" id="KW-1185">Reference proteome</keyword>